<sequence>MLWQWYYYATQEDESSGRIRSYSDPTGSSQDTCRRSLDRPMLYVPYSVGDQATKNACLFVPEYVGRLPSQPRASPGPMEI</sequence>
<organism evidence="2 3">
    <name type="scientific">Xylaria bambusicola</name>
    <dbReference type="NCBI Taxonomy" id="326684"/>
    <lineage>
        <taxon>Eukaryota</taxon>
        <taxon>Fungi</taxon>
        <taxon>Dikarya</taxon>
        <taxon>Ascomycota</taxon>
        <taxon>Pezizomycotina</taxon>
        <taxon>Sordariomycetes</taxon>
        <taxon>Xylariomycetidae</taxon>
        <taxon>Xylariales</taxon>
        <taxon>Xylariaceae</taxon>
        <taxon>Xylaria</taxon>
    </lineage>
</organism>
<feature type="region of interest" description="Disordered" evidence="1">
    <location>
        <begin position="12"/>
        <end position="34"/>
    </location>
</feature>
<protein>
    <submittedName>
        <fullName evidence="2">Uncharacterized protein</fullName>
    </submittedName>
</protein>
<proteinExistence type="predicted"/>
<dbReference type="EMBL" id="JAWHQM010000050">
    <property type="protein sequence ID" value="KAK5635225.1"/>
    <property type="molecule type" value="Genomic_DNA"/>
</dbReference>
<comment type="caution">
    <text evidence="2">The sequence shown here is derived from an EMBL/GenBank/DDBJ whole genome shotgun (WGS) entry which is preliminary data.</text>
</comment>
<gene>
    <name evidence="2" type="ORF">RRF57_010937</name>
</gene>
<name>A0AAN7Z372_9PEZI</name>
<dbReference type="Proteomes" id="UP001305414">
    <property type="component" value="Unassembled WGS sequence"/>
</dbReference>
<evidence type="ECO:0000313" key="3">
    <source>
        <dbReference type="Proteomes" id="UP001305414"/>
    </source>
</evidence>
<keyword evidence="3" id="KW-1185">Reference proteome</keyword>
<reference evidence="2 3" key="1">
    <citation type="submission" date="2023-10" db="EMBL/GenBank/DDBJ databases">
        <title>Draft genome sequence of Xylaria bambusicola isolate GMP-LS, the root and basal stem rot pathogen of sugarcane in Indonesia.</title>
        <authorList>
            <person name="Selvaraj P."/>
            <person name="Muralishankar V."/>
            <person name="Muruganantham S."/>
            <person name="Sp S."/>
            <person name="Haryani S."/>
            <person name="Lau K.J.X."/>
            <person name="Naqvi N.I."/>
        </authorList>
    </citation>
    <scope>NUCLEOTIDE SEQUENCE [LARGE SCALE GENOMIC DNA]</scope>
    <source>
        <strain evidence="2">GMP-LS</strain>
    </source>
</reference>
<evidence type="ECO:0000256" key="1">
    <source>
        <dbReference type="SAM" id="MobiDB-lite"/>
    </source>
</evidence>
<evidence type="ECO:0000313" key="2">
    <source>
        <dbReference type="EMBL" id="KAK5635225.1"/>
    </source>
</evidence>
<dbReference type="AlphaFoldDB" id="A0AAN7Z372"/>
<accession>A0AAN7Z372</accession>